<reference evidence="6 7" key="1">
    <citation type="journal article" date="2023" name="Commun. Biol.">
        <title>Genome analysis of Parmales, the sister group of diatoms, reveals the evolutionary specialization of diatoms from phago-mixotrophs to photoautotrophs.</title>
        <authorList>
            <person name="Ban H."/>
            <person name="Sato S."/>
            <person name="Yoshikawa S."/>
            <person name="Yamada K."/>
            <person name="Nakamura Y."/>
            <person name="Ichinomiya M."/>
            <person name="Sato N."/>
            <person name="Blanc-Mathieu R."/>
            <person name="Endo H."/>
            <person name="Kuwata A."/>
            <person name="Ogata H."/>
        </authorList>
    </citation>
    <scope>NUCLEOTIDE SEQUENCE [LARGE SCALE GENOMIC DNA]</scope>
</reference>
<dbReference type="CDD" id="cd00051">
    <property type="entry name" value="EFh"/>
    <property type="match status" value="2"/>
</dbReference>
<evidence type="ECO:0000256" key="1">
    <source>
        <dbReference type="ARBA" id="ARBA00022737"/>
    </source>
</evidence>
<keyword evidence="7" id="KW-1185">Reference proteome</keyword>
<name>A0ABQ6N8I9_9STRA</name>
<evidence type="ECO:0000256" key="3">
    <source>
        <dbReference type="SAM" id="Coils"/>
    </source>
</evidence>
<dbReference type="EMBL" id="BRYB01006135">
    <property type="protein sequence ID" value="GMI50447.1"/>
    <property type="molecule type" value="Genomic_DNA"/>
</dbReference>
<sequence>MAKELATLSEATVAAQAGYDSKAEDAKLLRAAATAKKDEEEAAAAVKAASEEESALKDQAESAAAALAEASEETKEDAAKEVEELQTRAKAASVYTKEAIDKSIEVTTALDEVAELIRSRQADIADREWTPTRIFAIFDVDKNGLLDRDEIEDAVTAMIEKIPTEEQLAALYAKYDANGDGQFDMQELESMVEDDLFKAKKTKKSVLARAASRMSFSGKKTKVKTSQEEKDAVQGVKEDLMAKEILVEADAEAAAAKEKLDAAVAVEEAKKAEIAALEAEEADASTSVARAEKVVSDIANEEWTTERVFAAFDKDLSGTLDTSELQLAMTAFLEREISLEDVDGMLTTFDVDKDGVISFDEFSAIIAEKAAGVTGFFGTMFANKAIAESAKELVLQKELEGIQMTEEAQ</sequence>
<evidence type="ECO:0000256" key="2">
    <source>
        <dbReference type="ARBA" id="ARBA00022837"/>
    </source>
</evidence>
<evidence type="ECO:0000256" key="4">
    <source>
        <dbReference type="SAM" id="MobiDB-lite"/>
    </source>
</evidence>
<dbReference type="InterPro" id="IPR002048">
    <property type="entry name" value="EF_hand_dom"/>
</dbReference>
<dbReference type="PROSITE" id="PS50222">
    <property type="entry name" value="EF_HAND_2"/>
    <property type="match status" value="4"/>
</dbReference>
<proteinExistence type="predicted"/>
<feature type="domain" description="EF-hand" evidence="5">
    <location>
        <begin position="337"/>
        <end position="372"/>
    </location>
</feature>
<accession>A0ABQ6N8I9</accession>
<protein>
    <recommendedName>
        <fullName evidence="5">EF-hand domain-containing protein</fullName>
    </recommendedName>
</protein>
<dbReference type="InterPro" id="IPR011992">
    <property type="entry name" value="EF-hand-dom_pair"/>
</dbReference>
<dbReference type="SUPFAM" id="SSF47473">
    <property type="entry name" value="EF-hand"/>
    <property type="match status" value="1"/>
</dbReference>
<organism evidence="6 7">
    <name type="scientific">Tetraparma gracilis</name>
    <dbReference type="NCBI Taxonomy" id="2962635"/>
    <lineage>
        <taxon>Eukaryota</taxon>
        <taxon>Sar</taxon>
        <taxon>Stramenopiles</taxon>
        <taxon>Ochrophyta</taxon>
        <taxon>Bolidophyceae</taxon>
        <taxon>Parmales</taxon>
        <taxon>Triparmaceae</taxon>
        <taxon>Tetraparma</taxon>
    </lineage>
</organism>
<keyword evidence="1" id="KW-0677">Repeat</keyword>
<dbReference type="InterPro" id="IPR018247">
    <property type="entry name" value="EF_Hand_1_Ca_BS"/>
</dbReference>
<dbReference type="InterPro" id="IPR050145">
    <property type="entry name" value="Centrin_CML-like"/>
</dbReference>
<comment type="caution">
    <text evidence="6">The sequence shown here is derived from an EMBL/GenBank/DDBJ whole genome shotgun (WGS) entry which is preliminary data.</text>
</comment>
<feature type="region of interest" description="Disordered" evidence="4">
    <location>
        <begin position="44"/>
        <end position="83"/>
    </location>
</feature>
<feature type="domain" description="EF-hand" evidence="5">
    <location>
        <begin position="133"/>
        <end position="161"/>
    </location>
</feature>
<feature type="coiled-coil region" evidence="3">
    <location>
        <begin position="246"/>
        <end position="280"/>
    </location>
</feature>
<gene>
    <name evidence="6" type="ORF">TeGR_g13898</name>
</gene>
<evidence type="ECO:0000259" key="5">
    <source>
        <dbReference type="PROSITE" id="PS50222"/>
    </source>
</evidence>
<feature type="domain" description="EF-hand" evidence="5">
    <location>
        <begin position="306"/>
        <end position="335"/>
    </location>
</feature>
<feature type="compositionally biased region" description="Basic and acidic residues" evidence="4">
    <location>
        <begin position="72"/>
        <end position="83"/>
    </location>
</feature>
<evidence type="ECO:0000313" key="6">
    <source>
        <dbReference type="EMBL" id="GMI50447.1"/>
    </source>
</evidence>
<dbReference type="Gene3D" id="1.10.238.10">
    <property type="entry name" value="EF-hand"/>
    <property type="match status" value="2"/>
</dbReference>
<dbReference type="PROSITE" id="PS00018">
    <property type="entry name" value="EF_HAND_1"/>
    <property type="match status" value="2"/>
</dbReference>
<dbReference type="PANTHER" id="PTHR23050">
    <property type="entry name" value="CALCIUM BINDING PROTEIN"/>
    <property type="match status" value="1"/>
</dbReference>
<dbReference type="SMART" id="SM00054">
    <property type="entry name" value="EFh"/>
    <property type="match status" value="4"/>
</dbReference>
<dbReference type="Proteomes" id="UP001165060">
    <property type="component" value="Unassembled WGS sequence"/>
</dbReference>
<evidence type="ECO:0000313" key="7">
    <source>
        <dbReference type="Proteomes" id="UP001165060"/>
    </source>
</evidence>
<feature type="domain" description="EF-hand" evidence="5">
    <location>
        <begin position="163"/>
        <end position="198"/>
    </location>
</feature>
<dbReference type="Pfam" id="PF13499">
    <property type="entry name" value="EF-hand_7"/>
    <property type="match status" value="2"/>
</dbReference>
<keyword evidence="3" id="KW-0175">Coiled coil</keyword>
<keyword evidence="2" id="KW-0106">Calcium</keyword>